<keyword evidence="6 9" id="KW-1133">Transmembrane helix</keyword>
<name>A0A940PDH2_9ENTE</name>
<evidence type="ECO:0000256" key="9">
    <source>
        <dbReference type="SAM" id="Phobius"/>
    </source>
</evidence>
<dbReference type="Proteomes" id="UP000674938">
    <property type="component" value="Unassembled WGS sequence"/>
</dbReference>
<evidence type="ECO:0000256" key="2">
    <source>
        <dbReference type="ARBA" id="ARBA00022448"/>
    </source>
</evidence>
<feature type="transmembrane region" description="Helical" evidence="9">
    <location>
        <begin position="72"/>
        <end position="97"/>
    </location>
</feature>
<keyword evidence="4 8" id="KW-0762">Sugar transport</keyword>
<evidence type="ECO:0000256" key="4">
    <source>
        <dbReference type="ARBA" id="ARBA00022597"/>
    </source>
</evidence>
<feature type="transmembrane region" description="Helical" evidence="9">
    <location>
        <begin position="104"/>
        <end position="122"/>
    </location>
</feature>
<proteinExistence type="predicted"/>
<feature type="transmembrane region" description="Helical" evidence="9">
    <location>
        <begin position="142"/>
        <end position="160"/>
    </location>
</feature>
<dbReference type="InterPro" id="IPR051088">
    <property type="entry name" value="PTS_Sugar-EIIC/EIIB"/>
</dbReference>
<feature type="transmembrane region" description="Helical" evidence="9">
    <location>
        <begin position="374"/>
        <end position="391"/>
    </location>
</feature>
<feature type="transmembrane region" description="Helical" evidence="9">
    <location>
        <begin position="181"/>
        <end position="201"/>
    </location>
</feature>
<feature type="transmembrane region" description="Helical" evidence="9">
    <location>
        <begin position="221"/>
        <end position="246"/>
    </location>
</feature>
<comment type="caution">
    <text evidence="11">The sequence shown here is derived from an EMBL/GenBank/DDBJ whole genome shotgun (WGS) entry which is preliminary data.</text>
</comment>
<dbReference type="EMBL" id="JAEEGA010000011">
    <property type="protein sequence ID" value="MBP1042572.1"/>
    <property type="molecule type" value="Genomic_DNA"/>
</dbReference>
<evidence type="ECO:0000259" key="10">
    <source>
        <dbReference type="PROSITE" id="PS51105"/>
    </source>
</evidence>
<evidence type="ECO:0000313" key="12">
    <source>
        <dbReference type="Proteomes" id="UP000674938"/>
    </source>
</evidence>
<evidence type="ECO:0000256" key="7">
    <source>
        <dbReference type="ARBA" id="ARBA00023136"/>
    </source>
</evidence>
<feature type="transmembrane region" description="Helical" evidence="9">
    <location>
        <begin position="345"/>
        <end position="365"/>
    </location>
</feature>
<protein>
    <recommendedName>
        <fullName evidence="8">Permease IIC component</fullName>
    </recommendedName>
</protein>
<organism evidence="11 12">
    <name type="scientific">Vagococcus allomyrinae</name>
    <dbReference type="NCBI Taxonomy" id="2794353"/>
    <lineage>
        <taxon>Bacteria</taxon>
        <taxon>Bacillati</taxon>
        <taxon>Bacillota</taxon>
        <taxon>Bacilli</taxon>
        <taxon>Lactobacillales</taxon>
        <taxon>Enterococcaceae</taxon>
        <taxon>Vagococcus</taxon>
    </lineage>
</organism>
<evidence type="ECO:0000256" key="1">
    <source>
        <dbReference type="ARBA" id="ARBA00004651"/>
    </source>
</evidence>
<evidence type="ECO:0000256" key="6">
    <source>
        <dbReference type="ARBA" id="ARBA00022989"/>
    </source>
</evidence>
<feature type="domain" description="PTS EIIC type-3" evidence="10">
    <location>
        <begin position="8"/>
        <end position="414"/>
    </location>
</feature>
<dbReference type="InterPro" id="IPR003352">
    <property type="entry name" value="PTS_EIIC"/>
</dbReference>
<dbReference type="PIRSF" id="PIRSF006351">
    <property type="entry name" value="PTS_EIIC-Cellobiose"/>
    <property type="match status" value="1"/>
</dbReference>
<evidence type="ECO:0000256" key="8">
    <source>
        <dbReference type="PIRNR" id="PIRNR006351"/>
    </source>
</evidence>
<dbReference type="InterPro" id="IPR004796">
    <property type="entry name" value="PTS_IIC_cello"/>
</dbReference>
<dbReference type="GO" id="GO:1902815">
    <property type="term" value="P:N,N'-diacetylchitobiose import"/>
    <property type="evidence" value="ECO:0007669"/>
    <property type="project" value="TreeGrafter"/>
</dbReference>
<dbReference type="PROSITE" id="PS51105">
    <property type="entry name" value="PTS_EIIC_TYPE_3"/>
    <property type="match status" value="1"/>
</dbReference>
<keyword evidence="3 8" id="KW-1003">Cell membrane</keyword>
<dbReference type="GO" id="GO:0005886">
    <property type="term" value="C:plasma membrane"/>
    <property type="evidence" value="ECO:0007669"/>
    <property type="project" value="UniProtKB-SubCell"/>
</dbReference>
<keyword evidence="5 9" id="KW-0812">Transmembrane</keyword>
<comment type="subcellular location">
    <subcellularLocation>
        <location evidence="1">Cell membrane</location>
        <topology evidence="1">Multi-pass membrane protein</topology>
    </subcellularLocation>
</comment>
<dbReference type="GO" id="GO:0008982">
    <property type="term" value="F:protein-N(PI)-phosphohistidine-sugar phosphotransferase activity"/>
    <property type="evidence" value="ECO:0007669"/>
    <property type="project" value="UniProtKB-UniRule"/>
</dbReference>
<evidence type="ECO:0000256" key="5">
    <source>
        <dbReference type="ARBA" id="ARBA00022692"/>
    </source>
</evidence>
<keyword evidence="7 8" id="KW-0472">Membrane</keyword>
<comment type="function">
    <text evidence="8">The phosphoenolpyruvate-dependent sugar phosphotransferase system (PTS), a major carbohydrate active -transport system, catalyzes the phosphorylation of incoming sugar substrates concomitant with their translocation across the cell membrane.</text>
</comment>
<dbReference type="NCBIfam" id="TIGR00410">
    <property type="entry name" value="lacE"/>
    <property type="match status" value="1"/>
</dbReference>
<accession>A0A940PDH2</accession>
<evidence type="ECO:0000256" key="3">
    <source>
        <dbReference type="ARBA" id="ARBA00022475"/>
    </source>
</evidence>
<dbReference type="Pfam" id="PF02378">
    <property type="entry name" value="PTS_EIIC"/>
    <property type="match status" value="1"/>
</dbReference>
<dbReference type="GO" id="GO:0009401">
    <property type="term" value="P:phosphoenolpyruvate-dependent sugar phosphotransferase system"/>
    <property type="evidence" value="ECO:0007669"/>
    <property type="project" value="InterPro"/>
</dbReference>
<feature type="transmembrane region" description="Helical" evidence="9">
    <location>
        <begin position="32"/>
        <end position="52"/>
    </location>
</feature>
<dbReference type="PANTHER" id="PTHR33989:SF4">
    <property type="entry name" value="PTS SYSTEM N,N'-DIACETYLCHITOBIOSE-SPECIFIC EIIC COMPONENT"/>
    <property type="match status" value="1"/>
</dbReference>
<sequence>MNKFINFLDEKFVPIASRIGAQRHLVAVRDGFVVIMPMMIIGSLAVLVNNLPIEAYQNMMNSIFGGDSWKTLAGYISQGSFNIMSLVVTFTIAAALAKNYGKDQITTGAIALTSLVTIMLPLKNEEGGNLGLPFSWMGAQGLFIAIFVALISAEIFIRLSNNKKMVIQMPDGVPPAVSKSFASLVPAILTIIIFGLLKVLFDLFGVSDIHQSFYDLLQAPIVKMANTLPTALIIVLLNHLFWFFGLNGGSVLEPIMQSVYLPAIDQNIAALQNGVAIPNIVTKPFFDSFIYLGGTGATLALVVSVLLFTKRNKPYSVVSKLSLAPGIFNINEPVMFGFPIVLNPILFIPFLVIPMILTVISYAALSMGLVPKTVVMVPWTTPPIIGGFLATGSWRGGALALVNFIVAIVCYMPFLKAAEKQYLNQIEVGESHE</sequence>
<dbReference type="AlphaFoldDB" id="A0A940PDH2"/>
<reference evidence="11" key="1">
    <citation type="submission" date="2020-12" db="EMBL/GenBank/DDBJ databases">
        <title>Vagococcus allomyrinae sp. nov. and Enterococcus lavae sp. nov., isolated from the larvae of Allomyrina dichotoma.</title>
        <authorList>
            <person name="Lee S.D."/>
        </authorList>
    </citation>
    <scope>NUCLEOTIDE SEQUENCE</scope>
    <source>
        <strain evidence="11">BWB3-3</strain>
    </source>
</reference>
<evidence type="ECO:0000313" key="11">
    <source>
        <dbReference type="EMBL" id="MBP1042572.1"/>
    </source>
</evidence>
<keyword evidence="12" id="KW-1185">Reference proteome</keyword>
<dbReference type="InterPro" id="IPR004501">
    <property type="entry name" value="PTS_EIIC_3"/>
</dbReference>
<dbReference type="RefSeq" id="WP_209529875.1">
    <property type="nucleotide sequence ID" value="NZ_JAEEGA010000011.1"/>
</dbReference>
<dbReference type="PANTHER" id="PTHR33989">
    <property type="match status" value="1"/>
</dbReference>
<feature type="transmembrane region" description="Helical" evidence="9">
    <location>
        <begin position="397"/>
        <end position="415"/>
    </location>
</feature>
<feature type="transmembrane region" description="Helical" evidence="9">
    <location>
        <begin position="289"/>
        <end position="309"/>
    </location>
</feature>
<keyword evidence="2 8" id="KW-0813">Transport</keyword>
<gene>
    <name evidence="11" type="ORF">I6N95_16270</name>
</gene>